<comment type="caution">
    <text evidence="3">The sequence shown here is derived from an EMBL/GenBank/DDBJ whole genome shotgun (WGS) entry which is preliminary data.</text>
</comment>
<dbReference type="InterPro" id="IPR025714">
    <property type="entry name" value="Methyltranfer_dom"/>
</dbReference>
<dbReference type="GO" id="GO:0032259">
    <property type="term" value="P:methylation"/>
    <property type="evidence" value="ECO:0007669"/>
    <property type="project" value="UniProtKB-KW"/>
</dbReference>
<name>A0AAD4KX62_9EURO</name>
<dbReference type="RefSeq" id="XP_046075311.1">
    <property type="nucleotide sequence ID" value="XM_046219936.1"/>
</dbReference>
<dbReference type="PANTHER" id="PTHR12496:SF0">
    <property type="entry name" value="METHYLTRANSFERASE DOMAIN-CONTAINING PROTEIN"/>
    <property type="match status" value="1"/>
</dbReference>
<evidence type="ECO:0000313" key="3">
    <source>
        <dbReference type="EMBL" id="KAH8701935.1"/>
    </source>
</evidence>
<evidence type="ECO:0000259" key="2">
    <source>
        <dbReference type="Pfam" id="PF13679"/>
    </source>
</evidence>
<dbReference type="EMBL" id="JAJTJA010000003">
    <property type="protein sequence ID" value="KAH8701935.1"/>
    <property type="molecule type" value="Genomic_DNA"/>
</dbReference>
<dbReference type="InterPro" id="IPR052220">
    <property type="entry name" value="METTL25"/>
</dbReference>
<organism evidence="3 4">
    <name type="scientific">Talaromyces proteolyticus</name>
    <dbReference type="NCBI Taxonomy" id="1131652"/>
    <lineage>
        <taxon>Eukaryota</taxon>
        <taxon>Fungi</taxon>
        <taxon>Dikarya</taxon>
        <taxon>Ascomycota</taxon>
        <taxon>Pezizomycotina</taxon>
        <taxon>Eurotiomycetes</taxon>
        <taxon>Eurotiomycetidae</taxon>
        <taxon>Eurotiales</taxon>
        <taxon>Trichocomaceae</taxon>
        <taxon>Talaromyces</taxon>
        <taxon>Talaromyces sect. Bacilispori</taxon>
    </lineage>
</organism>
<dbReference type="GO" id="GO:0008168">
    <property type="term" value="F:methyltransferase activity"/>
    <property type="evidence" value="ECO:0007669"/>
    <property type="project" value="UniProtKB-KW"/>
</dbReference>
<gene>
    <name evidence="3" type="ORF">BGW36DRAFT_424230</name>
</gene>
<feature type="region of interest" description="Disordered" evidence="1">
    <location>
        <begin position="246"/>
        <end position="280"/>
    </location>
</feature>
<dbReference type="PANTHER" id="PTHR12496">
    <property type="entry name" value="CGI-41 METHYLTRANSFERASE"/>
    <property type="match status" value="1"/>
</dbReference>
<accession>A0AAD4KX62</accession>
<evidence type="ECO:0000313" key="4">
    <source>
        <dbReference type="Proteomes" id="UP001201262"/>
    </source>
</evidence>
<evidence type="ECO:0000256" key="1">
    <source>
        <dbReference type="SAM" id="MobiDB-lite"/>
    </source>
</evidence>
<dbReference type="Proteomes" id="UP001201262">
    <property type="component" value="Unassembled WGS sequence"/>
</dbReference>
<keyword evidence="3" id="KW-0489">Methyltransferase</keyword>
<dbReference type="GeneID" id="70250223"/>
<keyword evidence="4" id="KW-1185">Reference proteome</keyword>
<proteinExistence type="predicted"/>
<dbReference type="Pfam" id="PF13679">
    <property type="entry name" value="Methyltransf_32"/>
    <property type="match status" value="1"/>
</dbReference>
<sequence>MPQAVYVYGMAPSIPLPLADEWEDVDSYLDALLSFTTSTPLFLNLCGGVHILDFLTSDPDLYTTLLPEDWRQFFACHELYDILDLLLTDDVSHFNHNNSGQKNEHDQDSTWQNGPVPPPSLIEYIRNIRRLCLKRDFTPTPTSTENGGASSGSTIPLRLAVGMKPKKLHEVEHFSSYVDSFATSVSETRQEPVTHIVDFGSGQNYLGRTLASSYNRHIIAIERKHDFIKGAQGMDIHAKLAQKKVNMAKKGQRSIERSSKHRGAKREERKENGSASVSEQVCETCPPQVEQLQQQQDDDITFKIFSELDISADDLATFVPSTSQKPKAEEIATPRGSMDYIEHEIKDGYLEPIIQHVVNPIKQTTNSHHPSDARVLVVSLHSCGNLLHHGVRSLIQNPSVVAIAMVGCCYNLLTERLGPATYKLPILRHMHQRLSVGANEYDPHGFPMSTLFTQYPYPGGTGIKLNITARMMACQAPYNWTREESQNFFTRHYYRALLQRIFVDKGVVTKPKLANLNALTRENSDDHETPLVIGALKKTVYHSFPSYAKAAMAKLSKTAAHKPKMTRLMDDISTEELEKYVAEYSYAKKNLSLVWTLMAFSAGVVEAMIVIDRWQFLREHMASGLVRECWVEPVFDYAQSPRNLVVIGIKN</sequence>
<feature type="domain" description="Methyltransferase" evidence="2">
    <location>
        <begin position="166"/>
        <end position="415"/>
    </location>
</feature>
<feature type="region of interest" description="Disordered" evidence="1">
    <location>
        <begin position="97"/>
        <end position="116"/>
    </location>
</feature>
<protein>
    <submittedName>
        <fullName evidence="3">Methyltransferase domain-containing protein</fullName>
    </submittedName>
</protein>
<dbReference type="AlphaFoldDB" id="A0AAD4KX62"/>
<reference evidence="3" key="1">
    <citation type="submission" date="2021-12" db="EMBL/GenBank/DDBJ databases">
        <title>Convergent genome expansion in fungi linked to evolution of root-endophyte symbiosis.</title>
        <authorList>
            <consortium name="DOE Joint Genome Institute"/>
            <person name="Ke Y.-H."/>
            <person name="Bonito G."/>
            <person name="Liao H.-L."/>
            <person name="Looney B."/>
            <person name="Rojas-Flechas A."/>
            <person name="Nash J."/>
            <person name="Hameed K."/>
            <person name="Schadt C."/>
            <person name="Martin F."/>
            <person name="Crous P.W."/>
            <person name="Miettinen O."/>
            <person name="Magnuson J.K."/>
            <person name="Labbe J."/>
            <person name="Jacobson D."/>
            <person name="Doktycz M.J."/>
            <person name="Veneault-Fourrey C."/>
            <person name="Kuo A."/>
            <person name="Mondo S."/>
            <person name="Calhoun S."/>
            <person name="Riley R."/>
            <person name="Ohm R."/>
            <person name="LaButti K."/>
            <person name="Andreopoulos B."/>
            <person name="Pangilinan J."/>
            <person name="Nolan M."/>
            <person name="Tritt A."/>
            <person name="Clum A."/>
            <person name="Lipzen A."/>
            <person name="Daum C."/>
            <person name="Barry K."/>
            <person name="Grigoriev I.V."/>
            <person name="Vilgalys R."/>
        </authorList>
    </citation>
    <scope>NUCLEOTIDE SEQUENCE</scope>
    <source>
        <strain evidence="3">PMI_201</strain>
    </source>
</reference>
<keyword evidence="3" id="KW-0808">Transferase</keyword>